<dbReference type="Pfam" id="PF04290">
    <property type="entry name" value="DctQ"/>
    <property type="match status" value="1"/>
</dbReference>
<evidence type="ECO:0000256" key="6">
    <source>
        <dbReference type="ARBA" id="ARBA00023136"/>
    </source>
</evidence>
<comment type="subunit">
    <text evidence="7">The complex comprises the extracytoplasmic solute receptor protein and the two transmembrane proteins.</text>
</comment>
<keyword evidence="10" id="KW-1185">Reference proteome</keyword>
<evidence type="ECO:0000256" key="2">
    <source>
        <dbReference type="ARBA" id="ARBA00022448"/>
    </source>
</evidence>
<feature type="domain" description="Tripartite ATP-independent periplasmic transporters DctQ component" evidence="8">
    <location>
        <begin position="33"/>
        <end position="155"/>
    </location>
</feature>
<keyword evidence="2 7" id="KW-0813">Transport</keyword>
<protein>
    <recommendedName>
        <fullName evidence="7">TRAP transporter small permease protein</fullName>
    </recommendedName>
</protein>
<dbReference type="Proteomes" id="UP000323258">
    <property type="component" value="Unassembled WGS sequence"/>
</dbReference>
<sequence length="177" mass="19894">MRRSAAIEWLARALAILGGLVLVTITLLTVFSITGRAFVRYGLGPIPGDFELVEAMTAFAVFSFLPWCQLRRAHATVDVFTSFLPDSVNRIIDLVTEVLMTLVMLLIAWRLWYGMMDKIRYQETTFILQFPVWWGFAAAMAALVIGVIVSLYMTVVRFYEVIEGDRQFAPTQGGDAS</sequence>
<proteinExistence type="inferred from homology"/>
<accession>A0A5D4GSX9</accession>
<comment type="similarity">
    <text evidence="7">Belongs to the TRAP transporter small permease family.</text>
</comment>
<feature type="transmembrane region" description="Helical" evidence="7">
    <location>
        <begin position="91"/>
        <end position="112"/>
    </location>
</feature>
<comment type="subcellular location">
    <subcellularLocation>
        <location evidence="7">Cell inner membrane</location>
        <topology evidence="7">Multi-pass membrane protein</topology>
    </subcellularLocation>
    <subcellularLocation>
        <location evidence="1">Cell membrane</location>
        <topology evidence="1">Multi-pass membrane protein</topology>
    </subcellularLocation>
</comment>
<organism evidence="9 10">
    <name type="scientific">Neoaquamicrobium microcysteis</name>
    <dbReference type="NCBI Taxonomy" id="2682781"/>
    <lineage>
        <taxon>Bacteria</taxon>
        <taxon>Pseudomonadati</taxon>
        <taxon>Pseudomonadota</taxon>
        <taxon>Alphaproteobacteria</taxon>
        <taxon>Hyphomicrobiales</taxon>
        <taxon>Phyllobacteriaceae</taxon>
        <taxon>Neoaquamicrobium</taxon>
    </lineage>
</organism>
<feature type="transmembrane region" description="Helical" evidence="7">
    <location>
        <begin position="132"/>
        <end position="156"/>
    </location>
</feature>
<dbReference type="RefSeq" id="WP_148915118.1">
    <property type="nucleotide sequence ID" value="NZ_VSZS01000063.1"/>
</dbReference>
<evidence type="ECO:0000256" key="5">
    <source>
        <dbReference type="ARBA" id="ARBA00022989"/>
    </source>
</evidence>
<gene>
    <name evidence="9" type="ORF">FY036_12780</name>
</gene>
<reference evidence="9 10" key="2">
    <citation type="submission" date="2019-09" db="EMBL/GenBank/DDBJ databases">
        <title>Mesorhizobium sp. MaA-C15 isolated from Microcystis aeruginosa.</title>
        <authorList>
            <person name="Jeong S.E."/>
            <person name="Jin H.M."/>
            <person name="Jeon C.O."/>
        </authorList>
    </citation>
    <scope>NUCLEOTIDE SEQUENCE [LARGE SCALE GENOMIC DNA]</scope>
    <source>
        <strain evidence="9 10">MaA-C15</strain>
    </source>
</reference>
<keyword evidence="5 7" id="KW-1133">Transmembrane helix</keyword>
<comment type="function">
    <text evidence="7">Part of the tripartite ATP-independent periplasmic (TRAP) transport system.</text>
</comment>
<keyword evidence="6 7" id="KW-0472">Membrane</keyword>
<evidence type="ECO:0000256" key="4">
    <source>
        <dbReference type="ARBA" id="ARBA00022692"/>
    </source>
</evidence>
<dbReference type="AlphaFoldDB" id="A0A5D4GSX9"/>
<dbReference type="GO" id="GO:0005886">
    <property type="term" value="C:plasma membrane"/>
    <property type="evidence" value="ECO:0007669"/>
    <property type="project" value="UniProtKB-SubCell"/>
</dbReference>
<name>A0A5D4GSX9_9HYPH</name>
<evidence type="ECO:0000256" key="7">
    <source>
        <dbReference type="RuleBase" id="RU369079"/>
    </source>
</evidence>
<comment type="caution">
    <text evidence="9">The sequence shown here is derived from an EMBL/GenBank/DDBJ whole genome shotgun (WGS) entry which is preliminary data.</text>
</comment>
<reference evidence="9 10" key="1">
    <citation type="submission" date="2019-08" db="EMBL/GenBank/DDBJ databases">
        <authorList>
            <person name="Seo Y.L."/>
        </authorList>
    </citation>
    <scope>NUCLEOTIDE SEQUENCE [LARGE SCALE GENOMIC DNA]</scope>
    <source>
        <strain evidence="9 10">MaA-C15</strain>
    </source>
</reference>
<dbReference type="EMBL" id="VSZS01000063">
    <property type="protein sequence ID" value="TYR31961.1"/>
    <property type="molecule type" value="Genomic_DNA"/>
</dbReference>
<evidence type="ECO:0000313" key="10">
    <source>
        <dbReference type="Proteomes" id="UP000323258"/>
    </source>
</evidence>
<keyword evidence="7" id="KW-0997">Cell inner membrane</keyword>
<dbReference type="InterPro" id="IPR055348">
    <property type="entry name" value="DctQ"/>
</dbReference>
<dbReference type="OrthoDB" id="6183232at2"/>
<evidence type="ECO:0000256" key="1">
    <source>
        <dbReference type="ARBA" id="ARBA00004651"/>
    </source>
</evidence>
<keyword evidence="3" id="KW-1003">Cell membrane</keyword>
<keyword evidence="4 7" id="KW-0812">Transmembrane</keyword>
<dbReference type="GO" id="GO:0022857">
    <property type="term" value="F:transmembrane transporter activity"/>
    <property type="evidence" value="ECO:0007669"/>
    <property type="project" value="UniProtKB-UniRule"/>
</dbReference>
<evidence type="ECO:0000313" key="9">
    <source>
        <dbReference type="EMBL" id="TYR31961.1"/>
    </source>
</evidence>
<feature type="transmembrane region" description="Helical" evidence="7">
    <location>
        <begin position="9"/>
        <end position="32"/>
    </location>
</feature>
<evidence type="ECO:0000259" key="8">
    <source>
        <dbReference type="Pfam" id="PF04290"/>
    </source>
</evidence>
<comment type="caution">
    <text evidence="7">Lacks conserved residue(s) required for the propagation of feature annotation.</text>
</comment>
<evidence type="ECO:0000256" key="3">
    <source>
        <dbReference type="ARBA" id="ARBA00022475"/>
    </source>
</evidence>